<keyword evidence="5" id="KW-0998">Cell outer membrane</keyword>
<dbReference type="SUPFAM" id="SSF48452">
    <property type="entry name" value="TPR-like"/>
    <property type="match status" value="1"/>
</dbReference>
<evidence type="ECO:0000256" key="6">
    <source>
        <dbReference type="SAM" id="SignalP"/>
    </source>
</evidence>
<dbReference type="InterPro" id="IPR011990">
    <property type="entry name" value="TPR-like_helical_dom_sf"/>
</dbReference>
<evidence type="ECO:0000256" key="5">
    <source>
        <dbReference type="ARBA" id="ARBA00023237"/>
    </source>
</evidence>
<evidence type="ECO:0000256" key="3">
    <source>
        <dbReference type="ARBA" id="ARBA00022729"/>
    </source>
</evidence>
<dbReference type="Pfam" id="PF07980">
    <property type="entry name" value="SusD_RagB"/>
    <property type="match status" value="1"/>
</dbReference>
<dbReference type="InterPro" id="IPR012944">
    <property type="entry name" value="SusD_RagB_dom"/>
</dbReference>
<comment type="caution">
    <text evidence="8">The sequence shown here is derived from an EMBL/GenBank/DDBJ whole genome shotgun (WGS) entry which is preliminary data.</text>
</comment>
<reference evidence="8" key="1">
    <citation type="submission" date="2022-10" db="EMBL/GenBank/DDBJ databases">
        <title>Chryseobacterium babae sp. nov. isolated from the gut of the beetle Oryctes rhinoceros, and Chryseobacterium kimseyorum sp. nov., isolated from a stick insect rearing cage.</title>
        <authorList>
            <person name="Shelomi M."/>
            <person name="Han C.-J."/>
            <person name="Chen W.-M."/>
            <person name="Chen H.-K."/>
            <person name="Liaw S.-J."/>
            <person name="Muhle E."/>
            <person name="Clermont D."/>
        </authorList>
    </citation>
    <scope>NUCLEOTIDE SEQUENCE</scope>
    <source>
        <strain evidence="8">WLa1L2M3</strain>
    </source>
</reference>
<accession>A0ABT3HQY3</accession>
<feature type="domain" description="RagB/SusD" evidence="7">
    <location>
        <begin position="378"/>
        <end position="516"/>
    </location>
</feature>
<keyword evidence="4" id="KW-0472">Membrane</keyword>
<dbReference type="RefSeq" id="WP_264744074.1">
    <property type="nucleotide sequence ID" value="NZ_JAPDHV010000005.1"/>
</dbReference>
<feature type="chain" id="PRO_5047294181" evidence="6">
    <location>
        <begin position="22"/>
        <end position="517"/>
    </location>
</feature>
<dbReference type="EMBL" id="JAPDHV010000005">
    <property type="protein sequence ID" value="MCW3162154.1"/>
    <property type="molecule type" value="Genomic_DNA"/>
</dbReference>
<comment type="similarity">
    <text evidence="2">Belongs to the SusD family.</text>
</comment>
<sequence>MKKIIYTALFCLSVSSAPFLLNSCQDSLEIIQPGEVTDEVLFTNVDNLATYLNGVYARFEPSYGMYLTAVLTDEVKPGKGSGGQEFQLHRFFLNTNDTYTSRIWLYNYNVINRVNRLLEGAKNITPTSAAETIKYNNTIAQARALRAYAYLELETYFSTNMKDENALGVMLVDNVPATTDIKLPRVANKEIYALINADLDYARTILTNSTDRYHVDQRFVNAVAARFNLYRGNYSLAKQYAQAVINSGLALTQATPIDPDGDGINTAAWRTKFYSNTPFNPYRKIWADTDRGEVIFALNRLASGNGASIGTYWNTNASQASGVPMWYWGRNLFNIFYNTDGDIRRYAYLDPSSTVDANYLTSSSPTQTDVLIVDKYPGKTGSTTRNDVKLFRISEMYFILAECAVEENDFIQAQNYVQAVRAARNYKGTATTPTYATQQAALADILKERRVELALEGHRYIDLKRLATRAGVTMDRNPTDDNVAVSNLTNDSYKYTLPIPLSEIAANPSAQQNPGYN</sequence>
<evidence type="ECO:0000313" key="9">
    <source>
        <dbReference type="Proteomes" id="UP001163719"/>
    </source>
</evidence>
<feature type="signal peptide" evidence="6">
    <location>
        <begin position="1"/>
        <end position="21"/>
    </location>
</feature>
<gene>
    <name evidence="8" type="ORF">OH806_12855</name>
</gene>
<comment type="subcellular location">
    <subcellularLocation>
        <location evidence="1">Cell outer membrane</location>
    </subcellularLocation>
</comment>
<evidence type="ECO:0000313" key="8">
    <source>
        <dbReference type="EMBL" id="MCW3162154.1"/>
    </source>
</evidence>
<evidence type="ECO:0000256" key="2">
    <source>
        <dbReference type="ARBA" id="ARBA00006275"/>
    </source>
</evidence>
<keyword evidence="3 6" id="KW-0732">Signal</keyword>
<proteinExistence type="inferred from homology"/>
<evidence type="ECO:0000256" key="4">
    <source>
        <dbReference type="ARBA" id="ARBA00023136"/>
    </source>
</evidence>
<dbReference type="Proteomes" id="UP001163719">
    <property type="component" value="Unassembled WGS sequence"/>
</dbReference>
<name>A0ABT3HQY3_9FLAO</name>
<dbReference type="Gene3D" id="1.25.40.390">
    <property type="match status" value="1"/>
</dbReference>
<keyword evidence="9" id="KW-1185">Reference proteome</keyword>
<organism evidence="8 9">
    <name type="scientific">Chryseobacterium oryctis</name>
    <dbReference type="NCBI Taxonomy" id="2952618"/>
    <lineage>
        <taxon>Bacteria</taxon>
        <taxon>Pseudomonadati</taxon>
        <taxon>Bacteroidota</taxon>
        <taxon>Flavobacteriia</taxon>
        <taxon>Flavobacteriales</taxon>
        <taxon>Weeksellaceae</taxon>
        <taxon>Chryseobacterium group</taxon>
        <taxon>Chryseobacterium</taxon>
    </lineage>
</organism>
<protein>
    <submittedName>
        <fullName evidence="8">RagB/SusD family nutrient uptake outer membrane protein</fullName>
    </submittedName>
</protein>
<evidence type="ECO:0000259" key="7">
    <source>
        <dbReference type="Pfam" id="PF07980"/>
    </source>
</evidence>
<evidence type="ECO:0000256" key="1">
    <source>
        <dbReference type="ARBA" id="ARBA00004442"/>
    </source>
</evidence>